<dbReference type="InterPro" id="IPR036832">
    <property type="entry name" value="PPK_N_dom_sf"/>
</dbReference>
<evidence type="ECO:0000256" key="5">
    <source>
        <dbReference type="ARBA" id="ARBA00022840"/>
    </source>
</evidence>
<dbReference type="Pfam" id="PF02503">
    <property type="entry name" value="PP_kinase"/>
    <property type="match status" value="1"/>
</dbReference>
<keyword evidence="1 6" id="KW-0597">Phosphoprotein</keyword>
<dbReference type="InterPro" id="IPR025200">
    <property type="entry name" value="PPK_C_dom2"/>
</dbReference>
<evidence type="ECO:0000259" key="10">
    <source>
        <dbReference type="Pfam" id="PF13089"/>
    </source>
</evidence>
<evidence type="ECO:0000256" key="8">
    <source>
        <dbReference type="SAM" id="MobiDB-lite"/>
    </source>
</evidence>
<evidence type="ECO:0000259" key="9">
    <source>
        <dbReference type="Pfam" id="PF02503"/>
    </source>
</evidence>
<keyword evidence="2 6" id="KW-0808">Transferase</keyword>
<feature type="domain" description="Polyphosphate kinase C-terminal" evidence="11">
    <location>
        <begin position="517"/>
        <end position="684"/>
    </location>
</feature>
<dbReference type="Gene3D" id="3.30.1840.10">
    <property type="entry name" value="Polyphosphate kinase middle domain"/>
    <property type="match status" value="1"/>
</dbReference>
<name>C3X4T0_9BURK</name>
<keyword evidence="6" id="KW-0479">Metal-binding</keyword>
<dbReference type="GO" id="GO:0006799">
    <property type="term" value="P:polyphosphate biosynthetic process"/>
    <property type="evidence" value="ECO:0007669"/>
    <property type="project" value="UniProtKB-UniRule"/>
</dbReference>
<dbReference type="GO" id="GO:0009358">
    <property type="term" value="C:polyphosphate kinase complex"/>
    <property type="evidence" value="ECO:0007669"/>
    <property type="project" value="InterPro"/>
</dbReference>
<proteinExistence type="inferred from homology"/>
<evidence type="ECO:0000256" key="1">
    <source>
        <dbReference type="ARBA" id="ARBA00022553"/>
    </source>
</evidence>
<protein>
    <recommendedName>
        <fullName evidence="6 7">Polyphosphate kinase</fullName>
        <ecNumber evidence="6 7">2.7.4.1</ecNumber>
    </recommendedName>
    <alternativeName>
        <fullName evidence="6">ATP-polyphosphate phosphotransferase</fullName>
    </alternativeName>
    <alternativeName>
        <fullName evidence="6">Polyphosphoric acid kinase</fullName>
    </alternativeName>
</protein>
<evidence type="ECO:0000259" key="11">
    <source>
        <dbReference type="Pfam" id="PF13090"/>
    </source>
</evidence>
<dbReference type="CDD" id="cd09168">
    <property type="entry name" value="PLDc_PaPPK1_C2_like"/>
    <property type="match status" value="1"/>
</dbReference>
<feature type="domain" description="Polyphosphate kinase C-terminal" evidence="12">
    <location>
        <begin position="346"/>
        <end position="509"/>
    </location>
</feature>
<dbReference type="InterPro" id="IPR003414">
    <property type="entry name" value="PP_kinase"/>
</dbReference>
<feature type="binding site" evidence="6">
    <location>
        <position position="482"/>
    </location>
    <ligand>
        <name>ATP</name>
        <dbReference type="ChEBI" id="CHEBI:30616"/>
    </ligand>
</feature>
<dbReference type="InterPro" id="IPR024953">
    <property type="entry name" value="PP_kinase_middle"/>
</dbReference>
<keyword evidence="5 6" id="KW-0067">ATP-binding</keyword>
<dbReference type="Proteomes" id="UP000003973">
    <property type="component" value="Unassembled WGS sequence"/>
</dbReference>
<dbReference type="Gene3D" id="1.20.58.310">
    <property type="entry name" value="Polyphosphate kinase N-terminal domain"/>
    <property type="match status" value="1"/>
</dbReference>
<feature type="binding site" evidence="6">
    <location>
        <position position="389"/>
    </location>
    <ligand>
        <name>Mg(2+)</name>
        <dbReference type="ChEBI" id="CHEBI:18420"/>
    </ligand>
</feature>
<evidence type="ECO:0000256" key="7">
    <source>
        <dbReference type="RuleBase" id="RU003800"/>
    </source>
</evidence>
<dbReference type="NCBIfam" id="NF003918">
    <property type="entry name" value="PRK05443.1-2"/>
    <property type="match status" value="1"/>
</dbReference>
<feature type="binding site" evidence="6">
    <location>
        <position position="419"/>
    </location>
    <ligand>
        <name>Mg(2+)</name>
        <dbReference type="ChEBI" id="CHEBI:18420"/>
    </ligand>
</feature>
<dbReference type="InterPro" id="IPR041108">
    <property type="entry name" value="PP_kinase_C_1"/>
</dbReference>
<dbReference type="PIRSF" id="PIRSF015589">
    <property type="entry name" value="PP_kinase"/>
    <property type="match status" value="1"/>
</dbReference>
<evidence type="ECO:0000256" key="4">
    <source>
        <dbReference type="ARBA" id="ARBA00022777"/>
    </source>
</evidence>
<comment type="caution">
    <text evidence="13">The sequence shown here is derived from an EMBL/GenBank/DDBJ whole genome shotgun (WGS) entry which is preliminary data.</text>
</comment>
<dbReference type="GO" id="GO:0046872">
    <property type="term" value="F:metal ion binding"/>
    <property type="evidence" value="ECO:0007669"/>
    <property type="project" value="UniProtKB-KW"/>
</dbReference>
<dbReference type="Pfam" id="PF13089">
    <property type="entry name" value="PP_kinase_N"/>
    <property type="match status" value="1"/>
</dbReference>
<dbReference type="NCBIfam" id="TIGR03705">
    <property type="entry name" value="poly_P_kin"/>
    <property type="match status" value="1"/>
</dbReference>
<dbReference type="NCBIfam" id="NF003921">
    <property type="entry name" value="PRK05443.2-2"/>
    <property type="match status" value="1"/>
</dbReference>
<comment type="PTM">
    <text evidence="6 7">An intermediate of this reaction is the autophosphorylated ppk in which a phosphate is covalently linked to a histidine residue through a N-P bond.</text>
</comment>
<reference evidence="13" key="1">
    <citation type="submission" date="2011-10" db="EMBL/GenBank/DDBJ databases">
        <title>The Genome Sequence of Oxalobacter formigenes HOxBLS.</title>
        <authorList>
            <consortium name="The Broad Institute Genome Sequencing Platform"/>
            <person name="Earl A."/>
            <person name="Ward D."/>
            <person name="Feldgarden M."/>
            <person name="Gevers D."/>
            <person name="Allison M.J."/>
            <person name="Humphrey S."/>
            <person name="Young S.K."/>
            <person name="Zeng Q."/>
            <person name="Gargeya S."/>
            <person name="Fitzgerald M."/>
            <person name="Haas B."/>
            <person name="Abouelleil A."/>
            <person name="Alvarado L."/>
            <person name="Arachchi H.M."/>
            <person name="Berlin A."/>
            <person name="Brown A."/>
            <person name="Chapman S.B."/>
            <person name="Chen Z."/>
            <person name="Dunbar C."/>
            <person name="Freedman E."/>
            <person name="Gearin G."/>
            <person name="Goldberg J."/>
            <person name="Griggs A."/>
            <person name="Gujja S."/>
            <person name="Heiman D."/>
            <person name="Howarth C."/>
            <person name="Larson L."/>
            <person name="Lui A."/>
            <person name="MacDonald P.J.P."/>
            <person name="Montmayeur A."/>
            <person name="Murphy C."/>
            <person name="Neiman D."/>
            <person name="Pearson M."/>
            <person name="Priest M."/>
            <person name="Roberts A."/>
            <person name="Saif S."/>
            <person name="Shea T."/>
            <person name="Shenoy N."/>
            <person name="Sisk P."/>
            <person name="Stolte C."/>
            <person name="Sykes S."/>
            <person name="Wortman J."/>
            <person name="Nusbaum C."/>
            <person name="Birren B."/>
        </authorList>
    </citation>
    <scope>NUCLEOTIDE SEQUENCE [LARGE SCALE GENOMIC DNA]</scope>
    <source>
        <strain evidence="13">HOxBLS</strain>
    </source>
</reference>
<feature type="domain" description="Polyphosphate kinase N-terminal" evidence="10">
    <location>
        <begin position="25"/>
        <end position="126"/>
    </location>
</feature>
<organism evidence="13 14">
    <name type="scientific">Oxalobacter paraformigenes</name>
    <dbReference type="NCBI Taxonomy" id="556268"/>
    <lineage>
        <taxon>Bacteria</taxon>
        <taxon>Pseudomonadati</taxon>
        <taxon>Pseudomonadota</taxon>
        <taxon>Betaproteobacteria</taxon>
        <taxon>Burkholderiales</taxon>
        <taxon>Oxalobacteraceae</taxon>
        <taxon>Oxalobacter</taxon>
    </lineage>
</organism>
<dbReference type="GO" id="GO:0008976">
    <property type="term" value="F:polyphosphate kinase activity"/>
    <property type="evidence" value="ECO:0007669"/>
    <property type="project" value="UniProtKB-UniRule"/>
</dbReference>
<comment type="catalytic activity">
    <reaction evidence="6 7">
        <text>[phosphate](n) + ATP = [phosphate](n+1) + ADP</text>
        <dbReference type="Rhea" id="RHEA:19573"/>
        <dbReference type="Rhea" id="RHEA-COMP:9859"/>
        <dbReference type="Rhea" id="RHEA-COMP:14280"/>
        <dbReference type="ChEBI" id="CHEBI:16838"/>
        <dbReference type="ChEBI" id="CHEBI:30616"/>
        <dbReference type="ChEBI" id="CHEBI:456216"/>
        <dbReference type="EC" id="2.7.4.1"/>
    </reaction>
</comment>
<feature type="domain" description="Polyphosphate kinase middle" evidence="9">
    <location>
        <begin position="136"/>
        <end position="318"/>
    </location>
</feature>
<comment type="function">
    <text evidence="6 7">Catalyzes the reversible transfer of the terminal phosphate of ATP to form a long-chain polyphosphate (polyP).</text>
</comment>
<evidence type="ECO:0000313" key="13">
    <source>
        <dbReference type="EMBL" id="EEO28216.2"/>
    </source>
</evidence>
<evidence type="ECO:0000256" key="3">
    <source>
        <dbReference type="ARBA" id="ARBA00022741"/>
    </source>
</evidence>
<sequence length="768" mass="86691">MPESAFMARKPVQNLPTGSLEPNLYLNRDLSLLEFNRRVLAQAEDESLPLLERLRYLCIGSSNLDEFFEVRISSLHARQTQEKTAVSGANSLLHQISVRCHALVEHQYALLNRKILPQLAKNGIHLLSHNDRNEAQRAWVKSYFESQIRPLLTPIVLDPAHPFPQVANKSLNFIISLAGKDAFGRGSAIAIVKAPRVLPRVIKLPDELSDDGITLCLLSSVIHAHISDLFPEREVIAYSQFRVTRDSDLWVDEEEVKNLRQALKISLQNRHFGAAVRLEVAKNCPDDLATFLLNEFGLDEDYLYRVNGPVNMVRLSEIFNFVKTPSLYFPPYQASVHPDAGNDTDLFSKLKKKDILLHHPFQTFKSVIDFIRNAADDPDVVVIKQTIYRVGMTSELMEALIAAANRGKEVIVIVELKARFDEEQNIDWAQQLEQAGAQVVYGVMGLKTHAKLALVIRREQGAFRYYCHLGTGNYHPATTKLYTDFGLLTAHPQITSEVNEVFLHLTSLTKPKKLDYLWLAPFTLHRHLIRAILNEIRIARQGKPARIVAKMNSLIDESVIRALYLASSSGVKIDLIVRGACSLRPGVPGLSENIRVRSIIGRFLEHERIYYFRNDLKHDLYLSSADWMARNLFRRIEVAYPVLDPALKKRVIAEGLKYYLRDNTNSWELQPNGTYRRRKLRKKQVPFGAQQYLAGLYDASAPKELVGPEPLQLENGPLKNLRDPVPSDEPSGTIGPEESPLTETIPGETGTAMQTAGTTGDSPRETLT</sequence>
<dbReference type="PANTHER" id="PTHR30218:SF0">
    <property type="entry name" value="POLYPHOSPHATE KINASE"/>
    <property type="match status" value="1"/>
</dbReference>
<dbReference type="SUPFAM" id="SSF140356">
    <property type="entry name" value="PPK N-terminal domain-like"/>
    <property type="match status" value="1"/>
</dbReference>
<keyword evidence="4 6" id="KW-0418">Kinase</keyword>
<dbReference type="EC" id="2.7.4.1" evidence="6 7"/>
<keyword evidence="14" id="KW-1185">Reference proteome</keyword>
<accession>C3X4T0</accession>
<feature type="compositionally biased region" description="Low complexity" evidence="8">
    <location>
        <begin position="747"/>
        <end position="760"/>
    </location>
</feature>
<dbReference type="Gene3D" id="3.30.870.10">
    <property type="entry name" value="Endonuclease Chain A"/>
    <property type="match status" value="2"/>
</dbReference>
<feature type="region of interest" description="Disordered" evidence="8">
    <location>
        <begin position="707"/>
        <end position="768"/>
    </location>
</feature>
<dbReference type="AlphaFoldDB" id="C3X4T0"/>
<feature type="active site" description="Phosphohistidine intermediate" evidence="6">
    <location>
        <position position="449"/>
    </location>
</feature>
<dbReference type="CDD" id="cd09165">
    <property type="entry name" value="PLDc_PaPPK1_C1_like"/>
    <property type="match status" value="1"/>
</dbReference>
<dbReference type="Pfam" id="PF17941">
    <property type="entry name" value="PP_kinase_C_1"/>
    <property type="match status" value="1"/>
</dbReference>
<dbReference type="HOGENOM" id="CLU_009678_5_0_4"/>
<dbReference type="NCBIfam" id="NF003917">
    <property type="entry name" value="PRK05443.1-1"/>
    <property type="match status" value="1"/>
</dbReference>
<evidence type="ECO:0000256" key="6">
    <source>
        <dbReference type="HAMAP-Rule" id="MF_00347"/>
    </source>
</evidence>
<dbReference type="Pfam" id="PF13090">
    <property type="entry name" value="PP_kinase_C"/>
    <property type="match status" value="1"/>
</dbReference>
<dbReference type="EMBL" id="ACDP02000006">
    <property type="protein sequence ID" value="EEO28216.2"/>
    <property type="molecule type" value="Genomic_DNA"/>
</dbReference>
<keyword evidence="6" id="KW-0460">Magnesium</keyword>
<dbReference type="HAMAP" id="MF_00347">
    <property type="entry name" value="Polyphosphate_kinase"/>
    <property type="match status" value="1"/>
</dbReference>
<dbReference type="SUPFAM" id="SSF143724">
    <property type="entry name" value="PHP14-like"/>
    <property type="match status" value="1"/>
</dbReference>
<feature type="binding site" evidence="6">
    <location>
        <position position="578"/>
    </location>
    <ligand>
        <name>ATP</name>
        <dbReference type="ChEBI" id="CHEBI:30616"/>
    </ligand>
</feature>
<dbReference type="InterPro" id="IPR036830">
    <property type="entry name" value="PP_kinase_middle_dom_sf"/>
</dbReference>
<evidence type="ECO:0000259" key="12">
    <source>
        <dbReference type="Pfam" id="PF17941"/>
    </source>
</evidence>
<comment type="cofactor">
    <cofactor evidence="6">
        <name>Mg(2+)</name>
        <dbReference type="ChEBI" id="CHEBI:18420"/>
    </cofactor>
</comment>
<feature type="binding site" evidence="6">
    <location>
        <position position="63"/>
    </location>
    <ligand>
        <name>ATP</name>
        <dbReference type="ChEBI" id="CHEBI:30616"/>
    </ligand>
</feature>
<evidence type="ECO:0000313" key="14">
    <source>
        <dbReference type="Proteomes" id="UP000003973"/>
    </source>
</evidence>
<dbReference type="SUPFAM" id="SSF56024">
    <property type="entry name" value="Phospholipase D/nuclease"/>
    <property type="match status" value="2"/>
</dbReference>
<dbReference type="GO" id="GO:0005524">
    <property type="term" value="F:ATP binding"/>
    <property type="evidence" value="ECO:0007669"/>
    <property type="project" value="UniProtKB-KW"/>
</dbReference>
<dbReference type="eggNOG" id="COG0855">
    <property type="taxonomic scope" value="Bacteria"/>
</dbReference>
<comment type="similarity">
    <text evidence="6 7">Belongs to the polyphosphate kinase 1 (PPK1) family.</text>
</comment>
<dbReference type="PANTHER" id="PTHR30218">
    <property type="entry name" value="POLYPHOSPHATE KINASE"/>
    <property type="match status" value="1"/>
</dbReference>
<keyword evidence="3 6" id="KW-0547">Nucleotide-binding</keyword>
<gene>
    <name evidence="6" type="primary">ppk</name>
    <name evidence="13" type="ORF">OFAG_01369</name>
</gene>
<dbReference type="InterPro" id="IPR025198">
    <property type="entry name" value="PPK_N_dom"/>
</dbReference>
<feature type="binding site" evidence="6">
    <location>
        <position position="606"/>
    </location>
    <ligand>
        <name>ATP</name>
        <dbReference type="ChEBI" id="CHEBI:30616"/>
    </ligand>
</feature>
<evidence type="ECO:0000256" key="2">
    <source>
        <dbReference type="ARBA" id="ARBA00022679"/>
    </source>
</evidence>